<protein>
    <submittedName>
        <fullName evidence="2">Uncharacterized protein</fullName>
    </submittedName>
</protein>
<evidence type="ECO:0000256" key="1">
    <source>
        <dbReference type="SAM" id="MobiDB-lite"/>
    </source>
</evidence>
<feature type="region of interest" description="Disordered" evidence="1">
    <location>
        <begin position="528"/>
        <end position="552"/>
    </location>
</feature>
<feature type="region of interest" description="Disordered" evidence="1">
    <location>
        <begin position="66"/>
        <end position="101"/>
    </location>
</feature>
<gene>
    <name evidence="2" type="ORF">CVT26_004247</name>
</gene>
<keyword evidence="3" id="KW-1185">Reference proteome</keyword>
<sequence length="679" mass="73141">MGTPQHATQSLSTNPCWMPTVATSAHQSSSGGHGLGYNQPLLNHSLVAQPPRRGAEILATQRIRAYFSRTEQKPRTRGTAPKRRSRSAKNYRKSTKIKSPSSNLNVEMTDFEFGSTGHCLPEASLSLSPLGAFIPAGPCPPVSGITRNDTFFHSVGQRAQEIWTDPSLLIFPYPEANATLGIEGLHESAVGASSILCPGASSASSNPWGHRSQGGSMAPRITQALPPVGDTSSVWPCVSNMIMSVPSAEEAAQDIRQMEACQQDVFNPFKSPVIPSYRSQASISSHHLSLGQCATGLPYSARYEAQRRLCVPNVLLPIEGTNTVWQCMTNSNASVPFAEGKVQDIRQSEARQSNALDLFECPAIPSDNSQRTIPSTNMSLGQWCTGCPGSTRPSDALWGGTSGALRASVDQDSYGPTRRHRALEVSTGLPSWATASGRVPTDFHELPALTAVETRSFVGSLPPVASVLPRASPPGDGESGVASPPPSPWKRGKTISVLKFPTYAGYDLNPSVAERSVNHSSARQQNFCNGEDSCSSMPSNANSRRPLPQEALTPVSTPRLLGYLSEWLIMPSEFRLPGRSEEKPVITPFLTLPSPSIMATPLRDEPASLTRQTSGSHRRLGLSWKLMVGHQDFVLLSPLNSSDSSREFHCPLLEMVNKLMLPGPRMLNCAISLSTSNQQ</sequence>
<feature type="compositionally biased region" description="Polar residues" evidence="1">
    <location>
        <begin position="528"/>
        <end position="543"/>
    </location>
</feature>
<organism evidence="2 3">
    <name type="scientific">Gymnopilus dilepis</name>
    <dbReference type="NCBI Taxonomy" id="231916"/>
    <lineage>
        <taxon>Eukaryota</taxon>
        <taxon>Fungi</taxon>
        <taxon>Dikarya</taxon>
        <taxon>Basidiomycota</taxon>
        <taxon>Agaricomycotina</taxon>
        <taxon>Agaricomycetes</taxon>
        <taxon>Agaricomycetidae</taxon>
        <taxon>Agaricales</taxon>
        <taxon>Agaricineae</taxon>
        <taxon>Hymenogastraceae</taxon>
        <taxon>Gymnopilus</taxon>
    </lineage>
</organism>
<evidence type="ECO:0000313" key="3">
    <source>
        <dbReference type="Proteomes" id="UP000284706"/>
    </source>
</evidence>
<accession>A0A409W718</accession>
<proteinExistence type="predicted"/>
<name>A0A409W718_9AGAR</name>
<evidence type="ECO:0000313" key="2">
    <source>
        <dbReference type="EMBL" id="PPQ74330.1"/>
    </source>
</evidence>
<feature type="region of interest" description="Disordered" evidence="1">
    <location>
        <begin position="468"/>
        <end position="493"/>
    </location>
</feature>
<dbReference type="InParanoid" id="A0A409W718"/>
<dbReference type="EMBL" id="NHYE01005348">
    <property type="protein sequence ID" value="PPQ74330.1"/>
    <property type="molecule type" value="Genomic_DNA"/>
</dbReference>
<feature type="compositionally biased region" description="Basic residues" evidence="1">
    <location>
        <begin position="80"/>
        <end position="96"/>
    </location>
</feature>
<dbReference type="Proteomes" id="UP000284706">
    <property type="component" value="Unassembled WGS sequence"/>
</dbReference>
<dbReference type="AlphaFoldDB" id="A0A409W718"/>
<comment type="caution">
    <text evidence="2">The sequence shown here is derived from an EMBL/GenBank/DDBJ whole genome shotgun (WGS) entry which is preliminary data.</text>
</comment>
<reference evidence="2 3" key="1">
    <citation type="journal article" date="2018" name="Evol. Lett.">
        <title>Horizontal gene cluster transfer increased hallucinogenic mushroom diversity.</title>
        <authorList>
            <person name="Reynolds H.T."/>
            <person name="Vijayakumar V."/>
            <person name="Gluck-Thaler E."/>
            <person name="Korotkin H.B."/>
            <person name="Matheny P.B."/>
            <person name="Slot J.C."/>
        </authorList>
    </citation>
    <scope>NUCLEOTIDE SEQUENCE [LARGE SCALE GENOMIC DNA]</scope>
    <source>
        <strain evidence="2 3">SRW20</strain>
    </source>
</reference>